<evidence type="ECO:0000256" key="6">
    <source>
        <dbReference type="RuleBase" id="RU364082"/>
    </source>
</evidence>
<name>A0ABP8GUH8_9BACT</name>
<accession>A0ABP8GUH8</accession>
<reference evidence="9" key="1">
    <citation type="journal article" date="2019" name="Int. J. Syst. Evol. Microbiol.">
        <title>The Global Catalogue of Microorganisms (GCM) 10K type strain sequencing project: providing services to taxonomists for standard genome sequencing and annotation.</title>
        <authorList>
            <consortium name="The Broad Institute Genomics Platform"/>
            <consortium name="The Broad Institute Genome Sequencing Center for Infectious Disease"/>
            <person name="Wu L."/>
            <person name="Ma J."/>
        </authorList>
    </citation>
    <scope>NUCLEOTIDE SEQUENCE [LARGE SCALE GENOMIC DNA]</scope>
    <source>
        <strain evidence="9">JCM 17919</strain>
    </source>
</reference>
<dbReference type="PANTHER" id="PTHR10491">
    <property type="entry name" value="DTDP-4-DEHYDRORHAMNOSE REDUCTASE"/>
    <property type="match status" value="1"/>
</dbReference>
<evidence type="ECO:0000256" key="5">
    <source>
        <dbReference type="ARBA" id="ARBA00048200"/>
    </source>
</evidence>
<gene>
    <name evidence="8" type="primary">rfbD_2</name>
    <name evidence="8" type="ORF">GCM10023184_21210</name>
</gene>
<dbReference type="Gene3D" id="3.40.50.720">
    <property type="entry name" value="NAD(P)-binding Rossmann-like Domain"/>
    <property type="match status" value="1"/>
</dbReference>
<comment type="pathway">
    <text evidence="1 6">Carbohydrate biosynthesis; dTDP-L-rhamnose biosynthesis.</text>
</comment>
<dbReference type="EMBL" id="BAABGY010000007">
    <property type="protein sequence ID" value="GAA4330172.1"/>
    <property type="molecule type" value="Genomic_DNA"/>
</dbReference>
<evidence type="ECO:0000313" key="8">
    <source>
        <dbReference type="EMBL" id="GAA4330172.1"/>
    </source>
</evidence>
<sequence>MQPVLITGANGFVGNYLSEYLAATSTVLATGKGDCRFSFSVPALTYAPLDITDREAVATLIDAFKPRCIVHCAALSKPDQCETDRPFADTVNVSGTRNLLEAAARHGAHFVFLSTDFVFDGESGFYREEDAVAPVNYYGETKVRAEALVREYPFSWAIVRTVLVYGAPRLNRDNLLTMVAKALREGKPLHIFNDQVRTPTYVEDLVRGIVKIVETGATGTWHLSGADVRTPYEMAVETARHLGLDERLITPVDEHSFAQPARRPPKTGFDISKAKSELNYTTTSFVDGLRRTFADGTS</sequence>
<dbReference type="Proteomes" id="UP001501725">
    <property type="component" value="Unassembled WGS sequence"/>
</dbReference>
<dbReference type="CDD" id="cd05254">
    <property type="entry name" value="dTDP_HR_like_SDR_e"/>
    <property type="match status" value="1"/>
</dbReference>
<feature type="domain" description="RmlD-like substrate binding" evidence="7">
    <location>
        <begin position="4"/>
        <end position="295"/>
    </location>
</feature>
<comment type="catalytic activity">
    <reaction evidence="5">
        <text>dTDP-beta-L-rhamnose + NADP(+) = dTDP-4-dehydro-beta-L-rhamnose + NADPH + H(+)</text>
        <dbReference type="Rhea" id="RHEA:21796"/>
        <dbReference type="ChEBI" id="CHEBI:15378"/>
        <dbReference type="ChEBI" id="CHEBI:57510"/>
        <dbReference type="ChEBI" id="CHEBI:57783"/>
        <dbReference type="ChEBI" id="CHEBI:58349"/>
        <dbReference type="ChEBI" id="CHEBI:62830"/>
        <dbReference type="EC" id="1.1.1.133"/>
    </reaction>
</comment>
<evidence type="ECO:0000259" key="7">
    <source>
        <dbReference type="Pfam" id="PF04321"/>
    </source>
</evidence>
<keyword evidence="6" id="KW-0560">Oxidoreductase</keyword>
<organism evidence="8 9">
    <name type="scientific">Flaviaesturariibacter amylovorans</name>
    <dbReference type="NCBI Taxonomy" id="1084520"/>
    <lineage>
        <taxon>Bacteria</taxon>
        <taxon>Pseudomonadati</taxon>
        <taxon>Bacteroidota</taxon>
        <taxon>Chitinophagia</taxon>
        <taxon>Chitinophagales</taxon>
        <taxon>Chitinophagaceae</taxon>
        <taxon>Flaviaestuariibacter</taxon>
    </lineage>
</organism>
<keyword evidence="9" id="KW-1185">Reference proteome</keyword>
<dbReference type="InterPro" id="IPR036291">
    <property type="entry name" value="NAD(P)-bd_dom_sf"/>
</dbReference>
<evidence type="ECO:0000256" key="1">
    <source>
        <dbReference type="ARBA" id="ARBA00004781"/>
    </source>
</evidence>
<comment type="function">
    <text evidence="6">Catalyzes the reduction of dTDP-6-deoxy-L-lyxo-4-hexulose to yield dTDP-L-rhamnose.</text>
</comment>
<proteinExistence type="inferred from homology"/>
<dbReference type="InterPro" id="IPR005913">
    <property type="entry name" value="dTDP_dehydrorham_reduct"/>
</dbReference>
<keyword evidence="6" id="KW-0521">NADP</keyword>
<dbReference type="RefSeq" id="WP_345255656.1">
    <property type="nucleotide sequence ID" value="NZ_BAABGY010000007.1"/>
</dbReference>
<evidence type="ECO:0000313" key="9">
    <source>
        <dbReference type="Proteomes" id="UP001501725"/>
    </source>
</evidence>
<evidence type="ECO:0000256" key="2">
    <source>
        <dbReference type="ARBA" id="ARBA00010944"/>
    </source>
</evidence>
<protein>
    <recommendedName>
        <fullName evidence="4 6">dTDP-4-dehydrorhamnose reductase</fullName>
        <ecNumber evidence="3 6">1.1.1.133</ecNumber>
    </recommendedName>
</protein>
<comment type="similarity">
    <text evidence="2 6">Belongs to the dTDP-4-dehydrorhamnose reductase family.</text>
</comment>
<dbReference type="Pfam" id="PF04321">
    <property type="entry name" value="RmlD_sub_bind"/>
    <property type="match status" value="1"/>
</dbReference>
<dbReference type="PANTHER" id="PTHR10491:SF4">
    <property type="entry name" value="METHIONINE ADENOSYLTRANSFERASE 2 SUBUNIT BETA"/>
    <property type="match status" value="1"/>
</dbReference>
<comment type="caution">
    <text evidence="8">The sequence shown here is derived from an EMBL/GenBank/DDBJ whole genome shotgun (WGS) entry which is preliminary data.</text>
</comment>
<dbReference type="EC" id="1.1.1.133" evidence="3 6"/>
<evidence type="ECO:0000256" key="4">
    <source>
        <dbReference type="ARBA" id="ARBA00017099"/>
    </source>
</evidence>
<dbReference type="InterPro" id="IPR029903">
    <property type="entry name" value="RmlD-like-bd"/>
</dbReference>
<evidence type="ECO:0000256" key="3">
    <source>
        <dbReference type="ARBA" id="ARBA00012929"/>
    </source>
</evidence>
<dbReference type="SUPFAM" id="SSF51735">
    <property type="entry name" value="NAD(P)-binding Rossmann-fold domains"/>
    <property type="match status" value="1"/>
</dbReference>